<organism evidence="11 12">
    <name type="scientific">Skermanella cutis</name>
    <dbReference type="NCBI Taxonomy" id="2775420"/>
    <lineage>
        <taxon>Bacteria</taxon>
        <taxon>Pseudomonadati</taxon>
        <taxon>Pseudomonadota</taxon>
        <taxon>Alphaproteobacteria</taxon>
        <taxon>Rhodospirillales</taxon>
        <taxon>Azospirillaceae</taxon>
        <taxon>Skermanella</taxon>
    </lineage>
</organism>
<keyword evidence="6 9" id="KW-0378">Hydrolase</keyword>
<evidence type="ECO:0000313" key="12">
    <source>
        <dbReference type="Proteomes" id="UP000595197"/>
    </source>
</evidence>
<dbReference type="SUPFAM" id="SSF101386">
    <property type="entry name" value="all-alpha NTP pyrophosphatases"/>
    <property type="match status" value="1"/>
</dbReference>
<dbReference type="InterPro" id="IPR008179">
    <property type="entry name" value="HisE"/>
</dbReference>
<keyword evidence="12" id="KW-1185">Reference proteome</keyword>
<evidence type="ECO:0000313" key="11">
    <source>
        <dbReference type="EMBL" id="QQP91464.1"/>
    </source>
</evidence>
<sequence>MHDSFRRLYNSVLEHRELDPKKSRTAKLHQAGRAKMAQKVGEEAVEIVIEAVQHNHDGVVAESADLIYNLTVLWADMGITPDDIWEEMRRRETALGIAEKLPKSSDRPPVADEPVLVRKAV</sequence>
<dbReference type="PANTHER" id="PTHR42945">
    <property type="entry name" value="HISTIDINE BIOSYNTHESIS BIFUNCTIONAL PROTEIN"/>
    <property type="match status" value="1"/>
</dbReference>
<dbReference type="NCBIfam" id="TIGR03188">
    <property type="entry name" value="histidine_hisI"/>
    <property type="match status" value="1"/>
</dbReference>
<name>A0ABX7BAP2_9PROT</name>
<dbReference type="RefSeq" id="WP_201079415.1">
    <property type="nucleotide sequence ID" value="NZ_CP067420.1"/>
</dbReference>
<dbReference type="HAMAP" id="MF_01020">
    <property type="entry name" value="HisE"/>
    <property type="match status" value="1"/>
</dbReference>
<accession>A0ABX7BAP2</accession>
<dbReference type="EMBL" id="CP067420">
    <property type="protein sequence ID" value="QQP91464.1"/>
    <property type="molecule type" value="Genomic_DNA"/>
</dbReference>
<reference evidence="11" key="1">
    <citation type="submission" date="2021-02" db="EMBL/GenBank/DDBJ databases">
        <title>Skermanella TT6 skin isolate.</title>
        <authorList>
            <person name="Lee K."/>
            <person name="Ganzorig M."/>
        </authorList>
    </citation>
    <scope>NUCLEOTIDE SEQUENCE</scope>
    <source>
        <strain evidence="11">TT6</strain>
    </source>
</reference>
<dbReference type="EC" id="3.6.1.31" evidence="9"/>
<dbReference type="InterPro" id="IPR021130">
    <property type="entry name" value="PRib-ATP_PPHydrolase-like"/>
</dbReference>
<dbReference type="GO" id="GO:0004636">
    <property type="term" value="F:phosphoribosyl-ATP diphosphatase activity"/>
    <property type="evidence" value="ECO:0007669"/>
    <property type="project" value="UniProtKB-EC"/>
</dbReference>
<keyword evidence="9" id="KW-0963">Cytoplasm</keyword>
<evidence type="ECO:0000256" key="4">
    <source>
        <dbReference type="ARBA" id="ARBA00022605"/>
    </source>
</evidence>
<feature type="region of interest" description="Disordered" evidence="10">
    <location>
        <begin position="101"/>
        <end position="121"/>
    </location>
</feature>
<evidence type="ECO:0000256" key="1">
    <source>
        <dbReference type="ARBA" id="ARBA00001460"/>
    </source>
</evidence>
<comment type="catalytic activity">
    <reaction evidence="1 9">
        <text>1-(5-phospho-beta-D-ribosyl)-ATP + H2O = 1-(5-phospho-beta-D-ribosyl)-5'-AMP + diphosphate + H(+)</text>
        <dbReference type="Rhea" id="RHEA:22828"/>
        <dbReference type="ChEBI" id="CHEBI:15377"/>
        <dbReference type="ChEBI" id="CHEBI:15378"/>
        <dbReference type="ChEBI" id="CHEBI:33019"/>
        <dbReference type="ChEBI" id="CHEBI:59457"/>
        <dbReference type="ChEBI" id="CHEBI:73183"/>
        <dbReference type="EC" id="3.6.1.31"/>
    </reaction>
</comment>
<dbReference type="PANTHER" id="PTHR42945:SF1">
    <property type="entry name" value="HISTIDINE BIOSYNTHESIS BIFUNCTIONAL PROTEIN HIS7"/>
    <property type="match status" value="1"/>
</dbReference>
<keyword evidence="8 9" id="KW-0368">Histidine biosynthesis</keyword>
<gene>
    <name evidence="9 11" type="primary">hisE</name>
    <name evidence="11" type="ORF">IGS68_09780</name>
</gene>
<evidence type="ECO:0000256" key="5">
    <source>
        <dbReference type="ARBA" id="ARBA00022741"/>
    </source>
</evidence>
<evidence type="ECO:0000256" key="7">
    <source>
        <dbReference type="ARBA" id="ARBA00022840"/>
    </source>
</evidence>
<comment type="subcellular location">
    <subcellularLocation>
        <location evidence="9">Cytoplasm</location>
    </subcellularLocation>
</comment>
<evidence type="ECO:0000256" key="6">
    <source>
        <dbReference type="ARBA" id="ARBA00022801"/>
    </source>
</evidence>
<evidence type="ECO:0000256" key="8">
    <source>
        <dbReference type="ARBA" id="ARBA00023102"/>
    </source>
</evidence>
<evidence type="ECO:0000256" key="9">
    <source>
        <dbReference type="HAMAP-Rule" id="MF_01020"/>
    </source>
</evidence>
<evidence type="ECO:0000256" key="2">
    <source>
        <dbReference type="ARBA" id="ARBA00005204"/>
    </source>
</evidence>
<proteinExistence type="inferred from homology"/>
<protein>
    <recommendedName>
        <fullName evidence="9">Phosphoribosyl-ATP pyrophosphatase</fullName>
        <shortName evidence="9">PRA-PH</shortName>
        <ecNumber evidence="9">3.6.1.31</ecNumber>
    </recommendedName>
</protein>
<dbReference type="Gene3D" id="1.10.287.1080">
    <property type="entry name" value="MazG-like"/>
    <property type="match status" value="1"/>
</dbReference>
<keyword evidence="4 9" id="KW-0028">Amino-acid biosynthesis</keyword>
<evidence type="ECO:0000256" key="3">
    <source>
        <dbReference type="ARBA" id="ARBA00009392"/>
    </source>
</evidence>
<evidence type="ECO:0000256" key="10">
    <source>
        <dbReference type="SAM" id="MobiDB-lite"/>
    </source>
</evidence>
<dbReference type="Proteomes" id="UP000595197">
    <property type="component" value="Chromosome"/>
</dbReference>
<dbReference type="CDD" id="cd11534">
    <property type="entry name" value="NTP-PPase_HisIE_like"/>
    <property type="match status" value="1"/>
</dbReference>
<feature type="compositionally biased region" description="Basic and acidic residues" evidence="10">
    <location>
        <begin position="101"/>
        <end position="110"/>
    </location>
</feature>
<comment type="similarity">
    <text evidence="3 9">Belongs to the PRA-PH family.</text>
</comment>
<comment type="pathway">
    <text evidence="2 9">Amino-acid biosynthesis; L-histidine biosynthesis; L-histidine from 5-phospho-alpha-D-ribose 1-diphosphate: step 2/9.</text>
</comment>
<dbReference type="Pfam" id="PF01503">
    <property type="entry name" value="PRA-PH"/>
    <property type="match status" value="1"/>
</dbReference>
<keyword evidence="5 9" id="KW-0547">Nucleotide-binding</keyword>
<keyword evidence="7 9" id="KW-0067">ATP-binding</keyword>